<keyword evidence="3" id="KW-1185">Reference proteome</keyword>
<feature type="domain" description="Mos1 transposase HTH" evidence="1">
    <location>
        <begin position="4"/>
        <end position="48"/>
    </location>
</feature>
<sequence length="119" mass="13582">MEQRINLKFLYELGKSAVESRAMLKQVYGDDTMTLKTEYAWLKKFSGGRERSKAIIGLVGLPTTSRTGTNNERVRELLQRDRRLTIRMMSGELDIPRETGFEKTQSLFANCSSSLNRGT</sequence>
<dbReference type="AlphaFoldDB" id="A0A4Y2KCB3"/>
<name>A0A4Y2KCB3_ARAVE</name>
<dbReference type="OrthoDB" id="6428254at2759"/>
<evidence type="ECO:0000259" key="1">
    <source>
        <dbReference type="Pfam" id="PF17906"/>
    </source>
</evidence>
<dbReference type="Gene3D" id="1.10.10.1450">
    <property type="match status" value="1"/>
</dbReference>
<dbReference type="PANTHER" id="PTHR46060">
    <property type="entry name" value="MARINER MOS1 TRANSPOSASE-LIKE PROTEIN"/>
    <property type="match status" value="1"/>
</dbReference>
<dbReference type="PANTHER" id="PTHR46060:SF1">
    <property type="entry name" value="MARINER MOS1 TRANSPOSASE-LIKE PROTEIN"/>
    <property type="match status" value="1"/>
</dbReference>
<reference evidence="2 3" key="1">
    <citation type="journal article" date="2019" name="Sci. Rep.">
        <title>Orb-weaving spider Araneus ventricosus genome elucidates the spidroin gene catalogue.</title>
        <authorList>
            <person name="Kono N."/>
            <person name="Nakamura H."/>
            <person name="Ohtoshi R."/>
            <person name="Moran D.A.P."/>
            <person name="Shinohara A."/>
            <person name="Yoshida Y."/>
            <person name="Fujiwara M."/>
            <person name="Mori M."/>
            <person name="Tomita M."/>
            <person name="Arakawa K."/>
        </authorList>
    </citation>
    <scope>NUCLEOTIDE SEQUENCE [LARGE SCALE GENOMIC DNA]</scope>
</reference>
<evidence type="ECO:0000313" key="3">
    <source>
        <dbReference type="Proteomes" id="UP000499080"/>
    </source>
</evidence>
<evidence type="ECO:0000313" key="2">
    <source>
        <dbReference type="EMBL" id="GBN00324.1"/>
    </source>
</evidence>
<protein>
    <recommendedName>
        <fullName evidence="1">Mos1 transposase HTH domain-containing protein</fullName>
    </recommendedName>
</protein>
<organism evidence="2 3">
    <name type="scientific">Araneus ventricosus</name>
    <name type="common">Orbweaver spider</name>
    <name type="synonym">Epeira ventricosa</name>
    <dbReference type="NCBI Taxonomy" id="182803"/>
    <lineage>
        <taxon>Eukaryota</taxon>
        <taxon>Metazoa</taxon>
        <taxon>Ecdysozoa</taxon>
        <taxon>Arthropoda</taxon>
        <taxon>Chelicerata</taxon>
        <taxon>Arachnida</taxon>
        <taxon>Araneae</taxon>
        <taxon>Araneomorphae</taxon>
        <taxon>Entelegynae</taxon>
        <taxon>Araneoidea</taxon>
        <taxon>Araneidae</taxon>
        <taxon>Araneus</taxon>
    </lineage>
</organism>
<accession>A0A4Y2KCB3</accession>
<dbReference type="InterPro" id="IPR052709">
    <property type="entry name" value="Transposase-MT_Hybrid"/>
</dbReference>
<comment type="caution">
    <text evidence="2">The sequence shown here is derived from an EMBL/GenBank/DDBJ whole genome shotgun (WGS) entry which is preliminary data.</text>
</comment>
<proteinExistence type="predicted"/>
<dbReference type="Pfam" id="PF17906">
    <property type="entry name" value="HTH_48"/>
    <property type="match status" value="1"/>
</dbReference>
<dbReference type="EMBL" id="BGPR01004509">
    <property type="protein sequence ID" value="GBN00324.1"/>
    <property type="molecule type" value="Genomic_DNA"/>
</dbReference>
<dbReference type="Proteomes" id="UP000499080">
    <property type="component" value="Unassembled WGS sequence"/>
</dbReference>
<dbReference type="InterPro" id="IPR041426">
    <property type="entry name" value="Mos1_HTH"/>
</dbReference>
<gene>
    <name evidence="2" type="ORF">AVEN_134709_1</name>
</gene>